<dbReference type="OrthoDB" id="692400at2759"/>
<organism evidence="1 3">
    <name type="scientific">Cucumis melo var. makuwa</name>
    <name type="common">Oriental melon</name>
    <dbReference type="NCBI Taxonomy" id="1194695"/>
    <lineage>
        <taxon>Eukaryota</taxon>
        <taxon>Viridiplantae</taxon>
        <taxon>Streptophyta</taxon>
        <taxon>Embryophyta</taxon>
        <taxon>Tracheophyta</taxon>
        <taxon>Spermatophyta</taxon>
        <taxon>Magnoliopsida</taxon>
        <taxon>eudicotyledons</taxon>
        <taxon>Gunneridae</taxon>
        <taxon>Pentapetalae</taxon>
        <taxon>rosids</taxon>
        <taxon>fabids</taxon>
        <taxon>Cucurbitales</taxon>
        <taxon>Cucurbitaceae</taxon>
        <taxon>Benincaseae</taxon>
        <taxon>Cucumis</taxon>
    </lineage>
</organism>
<dbReference type="InterPro" id="IPR036691">
    <property type="entry name" value="Endo/exonu/phosph_ase_sf"/>
</dbReference>
<evidence type="ECO:0000313" key="3">
    <source>
        <dbReference type="Proteomes" id="UP000321393"/>
    </source>
</evidence>
<sequence>MQLEIPLGNGKFTWSQEGASIARSVLDRFFINEACDDEFENTRASRQARLFSDHFPILVEYKEHGLTGVLKAGQVMYLVTS</sequence>
<name>A0A5A7TKR6_CUCMM</name>
<gene>
    <name evidence="2" type="ORF">E5676_scaffold306G002060</name>
    <name evidence="1" type="ORF">E6C27_scaffold67G004160</name>
</gene>
<proteinExistence type="predicted"/>
<dbReference type="AlphaFoldDB" id="A0A5A7TKR6"/>
<protein>
    <recommendedName>
        <fullName evidence="5">Reverse transcriptase</fullName>
    </recommendedName>
</protein>
<dbReference type="Proteomes" id="UP000321393">
    <property type="component" value="Unassembled WGS sequence"/>
</dbReference>
<dbReference type="SUPFAM" id="SSF56219">
    <property type="entry name" value="DNase I-like"/>
    <property type="match status" value="1"/>
</dbReference>
<accession>A0A5A7TKR6</accession>
<dbReference type="Gene3D" id="3.60.10.10">
    <property type="entry name" value="Endonuclease/exonuclease/phosphatase"/>
    <property type="match status" value="1"/>
</dbReference>
<evidence type="ECO:0000313" key="2">
    <source>
        <dbReference type="EMBL" id="TYK17915.1"/>
    </source>
</evidence>
<evidence type="ECO:0000313" key="1">
    <source>
        <dbReference type="EMBL" id="KAA0041979.1"/>
    </source>
</evidence>
<comment type="caution">
    <text evidence="1">The sequence shown here is derived from an EMBL/GenBank/DDBJ whole genome shotgun (WGS) entry which is preliminary data.</text>
</comment>
<dbReference type="EMBL" id="SSTE01016227">
    <property type="protein sequence ID" value="KAA0041979.1"/>
    <property type="molecule type" value="Genomic_DNA"/>
</dbReference>
<dbReference type="Proteomes" id="UP000321947">
    <property type="component" value="Unassembled WGS sequence"/>
</dbReference>
<dbReference type="EMBL" id="SSTD01007940">
    <property type="protein sequence ID" value="TYK17915.1"/>
    <property type="molecule type" value="Genomic_DNA"/>
</dbReference>
<evidence type="ECO:0000313" key="4">
    <source>
        <dbReference type="Proteomes" id="UP000321947"/>
    </source>
</evidence>
<reference evidence="3 4" key="1">
    <citation type="submission" date="2019-08" db="EMBL/GenBank/DDBJ databases">
        <title>Draft genome sequences of two oriental melons (Cucumis melo L. var makuwa).</title>
        <authorList>
            <person name="Kwon S.-Y."/>
        </authorList>
    </citation>
    <scope>NUCLEOTIDE SEQUENCE [LARGE SCALE GENOMIC DNA]</scope>
    <source>
        <strain evidence="4">cv. Chang Bougi</strain>
        <strain evidence="3">cv. SW 3</strain>
        <tissue evidence="1">Leaf</tissue>
    </source>
</reference>
<evidence type="ECO:0008006" key="5">
    <source>
        <dbReference type="Google" id="ProtNLM"/>
    </source>
</evidence>